<reference evidence="4 5" key="1">
    <citation type="submission" date="2018-08" db="EMBL/GenBank/DDBJ databases">
        <title>A genome reference for cultivated species of the human gut microbiota.</title>
        <authorList>
            <person name="Zou Y."/>
            <person name="Xue W."/>
            <person name="Luo G."/>
        </authorList>
    </citation>
    <scope>NUCLEOTIDE SEQUENCE [LARGE SCALE GENOMIC DNA]</scope>
    <source>
        <strain evidence="4 5">AM44-1AT</strain>
    </source>
</reference>
<accession>A0A413R3R9</accession>
<feature type="transmembrane region" description="Helical" evidence="1">
    <location>
        <begin position="425"/>
        <end position="441"/>
    </location>
</feature>
<proteinExistence type="predicted"/>
<feature type="transmembrane region" description="Helical" evidence="1">
    <location>
        <begin position="228"/>
        <end position="244"/>
    </location>
</feature>
<feature type="transmembrane region" description="Helical" evidence="1">
    <location>
        <begin position="474"/>
        <end position="493"/>
    </location>
</feature>
<keyword evidence="1" id="KW-0812">Transmembrane</keyword>
<feature type="transmembrane region" description="Helical" evidence="1">
    <location>
        <begin position="128"/>
        <end position="149"/>
    </location>
</feature>
<evidence type="ECO:0000256" key="1">
    <source>
        <dbReference type="SAM" id="Phobius"/>
    </source>
</evidence>
<evidence type="ECO:0000259" key="3">
    <source>
        <dbReference type="Pfam" id="PF24677"/>
    </source>
</evidence>
<feature type="transmembrane region" description="Helical" evidence="1">
    <location>
        <begin position="180"/>
        <end position="196"/>
    </location>
</feature>
<name>A0A413R3R9_9FIRM</name>
<feature type="transmembrane region" description="Helical" evidence="1">
    <location>
        <begin position="12"/>
        <end position="31"/>
    </location>
</feature>
<dbReference type="Pfam" id="PF24677">
    <property type="entry name" value="DUF7657"/>
    <property type="match status" value="1"/>
</dbReference>
<evidence type="ECO:0000259" key="2">
    <source>
        <dbReference type="Pfam" id="PF24672"/>
    </source>
</evidence>
<evidence type="ECO:0008006" key="6">
    <source>
        <dbReference type="Google" id="ProtNLM"/>
    </source>
</evidence>
<feature type="transmembrane region" description="Helical" evidence="1">
    <location>
        <begin position="361"/>
        <end position="384"/>
    </location>
</feature>
<dbReference type="Proteomes" id="UP000286341">
    <property type="component" value="Unassembled WGS sequence"/>
</dbReference>
<feature type="transmembrane region" description="Helical" evidence="1">
    <location>
        <begin position="330"/>
        <end position="349"/>
    </location>
</feature>
<organism evidence="4 5">
    <name type="scientific">Agathobacter rectalis</name>
    <dbReference type="NCBI Taxonomy" id="39491"/>
    <lineage>
        <taxon>Bacteria</taxon>
        <taxon>Bacillati</taxon>
        <taxon>Bacillota</taxon>
        <taxon>Clostridia</taxon>
        <taxon>Lachnospirales</taxon>
        <taxon>Lachnospiraceae</taxon>
        <taxon>Agathobacter</taxon>
    </lineage>
</organism>
<gene>
    <name evidence="4" type="ORF">DW948_01975</name>
</gene>
<comment type="caution">
    <text evidence="4">The sequence shown here is derived from an EMBL/GenBank/DDBJ whole genome shotgun (WGS) entry which is preliminary data.</text>
</comment>
<protein>
    <recommendedName>
        <fullName evidence="6">YfhO family protein</fullName>
    </recommendedName>
</protein>
<evidence type="ECO:0000313" key="4">
    <source>
        <dbReference type="EMBL" id="RHA16113.1"/>
    </source>
</evidence>
<dbReference type="Pfam" id="PF24672">
    <property type="entry name" value="DUF7654"/>
    <property type="match status" value="1"/>
</dbReference>
<feature type="transmembrane region" description="Helical" evidence="1">
    <location>
        <begin position="396"/>
        <end position="413"/>
    </location>
</feature>
<feature type="transmembrane region" description="Helical" evidence="1">
    <location>
        <begin position="447"/>
        <end position="467"/>
    </location>
</feature>
<feature type="transmembrane region" description="Helical" evidence="1">
    <location>
        <begin position="156"/>
        <end position="174"/>
    </location>
</feature>
<feature type="transmembrane region" description="Helical" evidence="1">
    <location>
        <begin position="203"/>
        <end position="222"/>
    </location>
</feature>
<keyword evidence="1" id="KW-0472">Membrane</keyword>
<dbReference type="InterPro" id="IPR056074">
    <property type="entry name" value="DUF7657"/>
</dbReference>
<dbReference type="InterPro" id="IPR056071">
    <property type="entry name" value="DUF7654"/>
</dbReference>
<sequence>MNSNKFNNFIKWRWLIALIVFILCLIFKLHGSSMGMYNTFLPTVTDQKEADKYSVIGTDRAIRSDEWAVQVPTFFSQYYNDYNVMSEQMSVGGENMILDYFAPVKSIVTLGKPLNWGYLFFGNEVGLSWYWCGQLILLFMTAFELFIILTNRCVKASAFGAFMIALSPCIQWWFLPHMPIVFLYGMALFDIGYYFFTAKKKWLRWLMTIIAGPIVLGFALSIFPSCQVPVAIIVVVLLIMCLIRDKQSIEFSPKQWYRIAIPMVFVCISMGYFIINYSNDLMAEMNTVYPGKRVSVGGDNSIIDLFTALSSIFLPYRDINVANNSEASTFIQFAPFFIVLFPKIARFYREKDDRDLLVGKAIFIMILVQIVFMCAGFTTILSQITFFKYINRMKIPYGWLAVIFTVWCIYAIWKYNGQMFKKWEKILYPCLFGGVYCTFITDELTQYVSVKYILAEIVLFVFILISVMIQFRKLTSCLIIGVMCIAGITVNPIRHGISPITNHPISQFIESTSKNKPDAKWIAVDVNFTLNNFIMANGAQVVNGTNFLPDFDKWKLLDKVNLYEESWNRYAHQLVTVVDDSTSVALEQNDSIHVYLNVEDLKKMDIEYVFTQTNILGLISDHNMKCDEVFEQDGYHVYQISYN</sequence>
<dbReference type="AlphaFoldDB" id="A0A413R3R9"/>
<dbReference type="EMBL" id="QSFB01000002">
    <property type="protein sequence ID" value="RHA16113.1"/>
    <property type="molecule type" value="Genomic_DNA"/>
</dbReference>
<evidence type="ECO:0000313" key="5">
    <source>
        <dbReference type="Proteomes" id="UP000286341"/>
    </source>
</evidence>
<feature type="transmembrane region" description="Helical" evidence="1">
    <location>
        <begin position="256"/>
        <end position="275"/>
    </location>
</feature>
<feature type="domain" description="DUF7657" evidence="3">
    <location>
        <begin position="11"/>
        <end position="409"/>
    </location>
</feature>
<keyword evidence="1" id="KW-1133">Transmembrane helix</keyword>
<dbReference type="RefSeq" id="WP_118342116.1">
    <property type="nucleotide sequence ID" value="NZ_QSEY01000002.1"/>
</dbReference>
<feature type="domain" description="DUF7654" evidence="2">
    <location>
        <begin position="499"/>
        <end position="642"/>
    </location>
</feature>